<sequence length="225" mass="24179">MGVGGGQVGFDEGALFEVMAKPKRVKVTRKFDDDHNCIEETTSTLSYWDAVMIIGGPTLIFAMVSAIKWIGMKLPDWLGEDEANFYLEHPLLMLAAGPAGSKIVYEAYKFATDPSDVQKVLAGASGRLMLSQVSENWGFRSDEDLPGGGKDKDKSEDRGWKDVIGDIVKDAVMPDVPAAVGGITEVVGEAYEQVKDTALAGGTAIGNRPNIAEIILQALIDRDGE</sequence>
<comment type="caution">
    <text evidence="1">The sequence shown here is derived from an EMBL/GenBank/DDBJ whole genome shotgun (WGS) entry which is preliminary data.</text>
</comment>
<reference evidence="1" key="1">
    <citation type="journal article" date="2014" name="Front. Microbiol.">
        <title>High frequency of phylogenetically diverse reductive dehalogenase-homologous genes in deep subseafloor sedimentary metagenomes.</title>
        <authorList>
            <person name="Kawai M."/>
            <person name="Futagami T."/>
            <person name="Toyoda A."/>
            <person name="Takaki Y."/>
            <person name="Nishi S."/>
            <person name="Hori S."/>
            <person name="Arai W."/>
            <person name="Tsubouchi T."/>
            <person name="Morono Y."/>
            <person name="Uchiyama I."/>
            <person name="Ito T."/>
            <person name="Fujiyama A."/>
            <person name="Inagaki F."/>
            <person name="Takami H."/>
        </authorList>
    </citation>
    <scope>NUCLEOTIDE SEQUENCE</scope>
    <source>
        <strain evidence="1">Expedition CK06-06</strain>
    </source>
</reference>
<organism evidence="1">
    <name type="scientific">marine sediment metagenome</name>
    <dbReference type="NCBI Taxonomy" id="412755"/>
    <lineage>
        <taxon>unclassified sequences</taxon>
        <taxon>metagenomes</taxon>
        <taxon>ecological metagenomes</taxon>
    </lineage>
</organism>
<name>X1UCU7_9ZZZZ</name>
<accession>X1UCU7</accession>
<proteinExistence type="predicted"/>
<dbReference type="EMBL" id="BARW01026111">
    <property type="protein sequence ID" value="GAJ15343.1"/>
    <property type="molecule type" value="Genomic_DNA"/>
</dbReference>
<evidence type="ECO:0000313" key="1">
    <source>
        <dbReference type="EMBL" id="GAJ15343.1"/>
    </source>
</evidence>
<protein>
    <submittedName>
        <fullName evidence="1">Uncharacterized protein</fullName>
    </submittedName>
</protein>
<gene>
    <name evidence="1" type="ORF">S12H4_42639</name>
</gene>
<dbReference type="AlphaFoldDB" id="X1UCU7"/>